<dbReference type="Pfam" id="PF01522">
    <property type="entry name" value="Polysacc_deac_1"/>
    <property type="match status" value="1"/>
</dbReference>
<dbReference type="InterPro" id="IPR001611">
    <property type="entry name" value="Leu-rich_rpt"/>
</dbReference>
<dbReference type="SUPFAM" id="SSF88713">
    <property type="entry name" value="Glycoside hydrolase/deacetylase"/>
    <property type="match status" value="1"/>
</dbReference>
<keyword evidence="2" id="KW-0677">Repeat</keyword>
<dbReference type="GO" id="GO:0016810">
    <property type="term" value="F:hydrolase activity, acting on carbon-nitrogen (but not peptide) bonds"/>
    <property type="evidence" value="ECO:0007669"/>
    <property type="project" value="InterPro"/>
</dbReference>
<dbReference type="Gene3D" id="3.80.10.10">
    <property type="entry name" value="Ribonuclease Inhibitor"/>
    <property type="match status" value="1"/>
</dbReference>
<evidence type="ECO:0000313" key="4">
    <source>
        <dbReference type="EMBL" id="MBS4197597.1"/>
    </source>
</evidence>
<gene>
    <name evidence="4" type="ORF">KHA97_21355</name>
</gene>
<feature type="domain" description="NodB homology" evidence="3">
    <location>
        <begin position="36"/>
        <end position="167"/>
    </location>
</feature>
<dbReference type="EMBL" id="JAGYPG010000004">
    <property type="protein sequence ID" value="MBS4197597.1"/>
    <property type="molecule type" value="Genomic_DNA"/>
</dbReference>
<dbReference type="InterPro" id="IPR011330">
    <property type="entry name" value="Glyco_hydro/deAcase_b/a-brl"/>
</dbReference>
<dbReference type="AlphaFoldDB" id="A0A942YIH2"/>
<keyword evidence="1" id="KW-0433">Leucine-rich repeat</keyword>
<protein>
    <submittedName>
        <fullName evidence="4">Leucine-rich repeat domain-containing protein</fullName>
    </submittedName>
</protein>
<dbReference type="Gene3D" id="3.20.20.370">
    <property type="entry name" value="Glycoside hydrolase/deacetylase"/>
    <property type="match status" value="1"/>
</dbReference>
<dbReference type="SUPFAM" id="SSF52058">
    <property type="entry name" value="L domain-like"/>
    <property type="match status" value="1"/>
</dbReference>
<dbReference type="InterPro" id="IPR025875">
    <property type="entry name" value="Leu-rich_rpt_4"/>
</dbReference>
<organism evidence="4 5">
    <name type="scientific">Lederbergia citri</name>
    <dbReference type="NCBI Taxonomy" id="2833580"/>
    <lineage>
        <taxon>Bacteria</taxon>
        <taxon>Bacillati</taxon>
        <taxon>Bacillota</taxon>
        <taxon>Bacilli</taxon>
        <taxon>Bacillales</taxon>
        <taxon>Bacillaceae</taxon>
        <taxon>Lederbergia</taxon>
    </lineage>
</organism>
<dbReference type="Pfam" id="PF12799">
    <property type="entry name" value="LRR_4"/>
    <property type="match status" value="1"/>
</dbReference>
<proteinExistence type="predicted"/>
<evidence type="ECO:0000259" key="3">
    <source>
        <dbReference type="Pfam" id="PF01522"/>
    </source>
</evidence>
<name>A0A942YIH2_9BACI</name>
<evidence type="ECO:0000256" key="1">
    <source>
        <dbReference type="ARBA" id="ARBA00022614"/>
    </source>
</evidence>
<dbReference type="GO" id="GO:0005975">
    <property type="term" value="P:carbohydrate metabolic process"/>
    <property type="evidence" value="ECO:0007669"/>
    <property type="project" value="InterPro"/>
</dbReference>
<keyword evidence="5" id="KW-1185">Reference proteome</keyword>
<dbReference type="PROSITE" id="PS51450">
    <property type="entry name" value="LRR"/>
    <property type="match status" value="1"/>
</dbReference>
<dbReference type="InterPro" id="IPR032675">
    <property type="entry name" value="LRR_dom_sf"/>
</dbReference>
<evidence type="ECO:0000313" key="5">
    <source>
        <dbReference type="Proteomes" id="UP000681414"/>
    </source>
</evidence>
<dbReference type="InterPro" id="IPR002509">
    <property type="entry name" value="NODB_dom"/>
</dbReference>
<comment type="caution">
    <text evidence="4">The sequence shown here is derived from an EMBL/GenBank/DDBJ whole genome shotgun (WGS) entry which is preliminary data.</text>
</comment>
<evidence type="ECO:0000256" key="2">
    <source>
        <dbReference type="ARBA" id="ARBA00022737"/>
    </source>
</evidence>
<dbReference type="Proteomes" id="UP000681414">
    <property type="component" value="Unassembled WGS sequence"/>
</dbReference>
<dbReference type="PANTHER" id="PTHR46652">
    <property type="entry name" value="LEUCINE-RICH REPEAT AND IQ DOMAIN-CONTAINING PROTEIN 1-RELATED"/>
    <property type="match status" value="1"/>
</dbReference>
<dbReference type="InterPro" id="IPR050836">
    <property type="entry name" value="SDS22/Internalin_LRR"/>
</dbReference>
<sequence length="380" mass="44401">MYWKLYWKRFYMDLINKVDAEDKSSKFDYELPYINKPGIAFSFDDSFRVNQWMKYGKEIFGYYDVKVTFNINAFHHFEGNREHTQKEIDMLLELQSYGHEIAHHGFNHQRADQYSKEKGLSKWIDDEIEAMLDWMKKQKHSKTNEKFKNPVSFAFPYAESNEATIEELVPKYFKIVRGHLYDKYLLPFDHTGFAASICADSLYLHNTKYIKKIMKAAKQAGSNLIIMCHSILPENINWDEFGWGDESNAAGEWRISPKVIQEIIDEAKKIGMEFYTTSEIAGVATFIDPNLERCVRKKILNPLDRWISISELGKIKELDLSSQNISNLDGIQYFTNLERLDLSNNNIADFRLIEKLSKLKVININNNPRSFSTSGSLVAR</sequence>
<accession>A0A942YIH2</accession>
<dbReference type="PANTHER" id="PTHR46652:SF3">
    <property type="entry name" value="LEUCINE-RICH REPEAT-CONTAINING PROTEIN 9"/>
    <property type="match status" value="1"/>
</dbReference>
<reference evidence="4 5" key="1">
    <citation type="submission" date="2021-05" db="EMBL/GenBank/DDBJ databases">
        <title>Novel Bacillus species.</title>
        <authorList>
            <person name="Liu G."/>
        </authorList>
    </citation>
    <scope>NUCLEOTIDE SEQUENCE [LARGE SCALE GENOMIC DNA]</scope>
    <source>
        <strain evidence="5">FJAT-49780</strain>
    </source>
</reference>